<dbReference type="AlphaFoldDB" id="A0A0R1GVR0"/>
<dbReference type="PANTHER" id="PTHR10353">
    <property type="entry name" value="GLYCOSYL HYDROLASE"/>
    <property type="match status" value="1"/>
</dbReference>
<sequence length="132" mass="15245">MQFYDRVFDECHKYGIEPLVTLSHYETPLALAINYNGWASRKLIDFYINYCKTVFTRYQDKVKYWLTFNEINIMEFAPYMGGGLIDGTPQNKAQAAHNQFVASAKDVKLAHEIDPANKVGQMLAYSQLYARS</sequence>
<evidence type="ECO:0000256" key="1">
    <source>
        <dbReference type="RuleBase" id="RU003690"/>
    </source>
</evidence>
<dbReference type="Gene3D" id="3.20.20.80">
    <property type="entry name" value="Glycosidases"/>
    <property type="match status" value="1"/>
</dbReference>
<dbReference type="InterPro" id="IPR001360">
    <property type="entry name" value="Glyco_hydro_1"/>
</dbReference>
<keyword evidence="3" id="KW-1185">Reference proteome</keyword>
<comment type="caution">
    <text evidence="2">The sequence shown here is derived from an EMBL/GenBank/DDBJ whole genome shotgun (WGS) entry which is preliminary data.</text>
</comment>
<accession>A0A0R1GVR0</accession>
<evidence type="ECO:0000313" key="2">
    <source>
        <dbReference type="EMBL" id="KRK38040.1"/>
    </source>
</evidence>
<dbReference type="Proteomes" id="UP000050909">
    <property type="component" value="Unassembled WGS sequence"/>
</dbReference>
<protein>
    <submittedName>
        <fullName evidence="2">Phospho-beta-glucosidase</fullName>
    </submittedName>
</protein>
<dbReference type="GO" id="GO:0008422">
    <property type="term" value="F:beta-glucosidase activity"/>
    <property type="evidence" value="ECO:0007669"/>
    <property type="project" value="TreeGrafter"/>
</dbReference>
<dbReference type="EMBL" id="AZCV01000002">
    <property type="protein sequence ID" value="KRK38040.1"/>
    <property type="molecule type" value="Genomic_DNA"/>
</dbReference>
<dbReference type="GO" id="GO:0005829">
    <property type="term" value="C:cytosol"/>
    <property type="evidence" value="ECO:0007669"/>
    <property type="project" value="TreeGrafter"/>
</dbReference>
<evidence type="ECO:0000313" key="3">
    <source>
        <dbReference type="Proteomes" id="UP000050909"/>
    </source>
</evidence>
<proteinExistence type="inferred from homology"/>
<dbReference type="SUPFAM" id="SSF51445">
    <property type="entry name" value="(Trans)glycosidases"/>
    <property type="match status" value="1"/>
</dbReference>
<reference evidence="2 3" key="1">
    <citation type="journal article" date="2015" name="Genome Announc.">
        <title>Expanding the biotechnology potential of lactobacilli through comparative genomics of 213 strains and associated genera.</title>
        <authorList>
            <person name="Sun Z."/>
            <person name="Harris H.M."/>
            <person name="McCann A."/>
            <person name="Guo C."/>
            <person name="Argimon S."/>
            <person name="Zhang W."/>
            <person name="Yang X."/>
            <person name="Jeffery I.B."/>
            <person name="Cooney J.C."/>
            <person name="Kagawa T.F."/>
            <person name="Liu W."/>
            <person name="Song Y."/>
            <person name="Salvetti E."/>
            <person name="Wrobel A."/>
            <person name="Rasinkangas P."/>
            <person name="Parkhill J."/>
            <person name="Rea M.C."/>
            <person name="O'Sullivan O."/>
            <person name="Ritari J."/>
            <person name="Douillard F.P."/>
            <person name="Paul Ross R."/>
            <person name="Yang R."/>
            <person name="Briner A.E."/>
            <person name="Felis G.E."/>
            <person name="de Vos W.M."/>
            <person name="Barrangou R."/>
            <person name="Klaenhammer T.R."/>
            <person name="Caufield P.W."/>
            <person name="Cui Y."/>
            <person name="Zhang H."/>
            <person name="O'Toole P.W."/>
        </authorList>
    </citation>
    <scope>NUCLEOTIDE SEQUENCE [LARGE SCALE GENOMIC DNA]</scope>
    <source>
        <strain evidence="2 3">DSM 20534</strain>
    </source>
</reference>
<dbReference type="InterPro" id="IPR017853">
    <property type="entry name" value="GH"/>
</dbReference>
<dbReference type="PATRIC" id="fig|1423722.3.peg.827"/>
<dbReference type="GO" id="GO:0016052">
    <property type="term" value="P:carbohydrate catabolic process"/>
    <property type="evidence" value="ECO:0007669"/>
    <property type="project" value="TreeGrafter"/>
</dbReference>
<gene>
    <name evidence="2" type="ORF">FC62_GL000810</name>
</gene>
<organism evidence="2 3">
    <name type="scientific">Amylolactobacillus amylotrophicus DSM 20534</name>
    <dbReference type="NCBI Taxonomy" id="1423722"/>
    <lineage>
        <taxon>Bacteria</taxon>
        <taxon>Bacillati</taxon>
        <taxon>Bacillota</taxon>
        <taxon>Bacilli</taxon>
        <taxon>Lactobacillales</taxon>
        <taxon>Lactobacillaceae</taxon>
        <taxon>Amylolactobacillus</taxon>
    </lineage>
</organism>
<dbReference type="PANTHER" id="PTHR10353:SF296">
    <property type="entry name" value="6-PHOSPHO-BETA-GLUCOSIDASE"/>
    <property type="match status" value="1"/>
</dbReference>
<name>A0A0R1GVR0_9LACO</name>
<dbReference type="Pfam" id="PF00232">
    <property type="entry name" value="Glyco_hydro_1"/>
    <property type="match status" value="1"/>
</dbReference>
<comment type="similarity">
    <text evidence="1">Belongs to the glycosyl hydrolase 1 family.</text>
</comment>